<reference evidence="1 2" key="1">
    <citation type="submission" date="2019-11" db="EMBL/GenBank/DDBJ databases">
        <title>Comparative genomics of hydrocarbon-degrading Desulfosarcina strains.</title>
        <authorList>
            <person name="Watanabe M."/>
            <person name="Kojima H."/>
            <person name="Fukui M."/>
        </authorList>
    </citation>
    <scope>NUCLEOTIDE SEQUENCE [LARGE SCALE GENOMIC DNA]</scope>
    <source>
        <strain evidence="1 2">28bB2T</strain>
    </source>
</reference>
<gene>
    <name evidence="1" type="ORF">DSCO28_50850</name>
</gene>
<sequence length="83" mass="9421">MKYCQVVGDCYREADIDQIIGRNIDDLPIDKKDIPYIKEVVRETLRSGQSVRLVISIGGDKRIGITMRTNKSAAILRLFVPKN</sequence>
<dbReference type="Proteomes" id="UP000425960">
    <property type="component" value="Chromosome"/>
</dbReference>
<dbReference type="KEGG" id="dov:DSCO28_50850"/>
<evidence type="ECO:0000313" key="1">
    <source>
        <dbReference type="EMBL" id="BBO84519.1"/>
    </source>
</evidence>
<name>A0A5K7ZW90_9BACT</name>
<dbReference type="RefSeq" id="WP_155324416.1">
    <property type="nucleotide sequence ID" value="NZ_AP021876.1"/>
</dbReference>
<accession>A0A5K7ZW90</accession>
<organism evidence="1 2">
    <name type="scientific">Desulfosarcina ovata subsp. sediminis</name>
    <dbReference type="NCBI Taxonomy" id="885957"/>
    <lineage>
        <taxon>Bacteria</taxon>
        <taxon>Pseudomonadati</taxon>
        <taxon>Thermodesulfobacteriota</taxon>
        <taxon>Desulfobacteria</taxon>
        <taxon>Desulfobacterales</taxon>
        <taxon>Desulfosarcinaceae</taxon>
        <taxon>Desulfosarcina</taxon>
    </lineage>
</organism>
<dbReference type="AlphaFoldDB" id="A0A5K7ZW90"/>
<dbReference type="EMBL" id="AP021876">
    <property type="protein sequence ID" value="BBO84519.1"/>
    <property type="molecule type" value="Genomic_DNA"/>
</dbReference>
<protein>
    <submittedName>
        <fullName evidence="1">Uncharacterized protein</fullName>
    </submittedName>
</protein>
<proteinExistence type="predicted"/>
<evidence type="ECO:0000313" key="2">
    <source>
        <dbReference type="Proteomes" id="UP000425960"/>
    </source>
</evidence>